<organism evidence="2 3">
    <name type="scientific">Pseudalkalibacillus berkeleyi</name>
    <dbReference type="NCBI Taxonomy" id="1069813"/>
    <lineage>
        <taxon>Bacteria</taxon>
        <taxon>Bacillati</taxon>
        <taxon>Bacillota</taxon>
        <taxon>Bacilli</taxon>
        <taxon>Bacillales</taxon>
        <taxon>Fictibacillaceae</taxon>
        <taxon>Pseudalkalibacillus</taxon>
    </lineage>
</organism>
<dbReference type="EMBL" id="JAKIJS010000001">
    <property type="protein sequence ID" value="MCF6138604.1"/>
    <property type="molecule type" value="Genomic_DNA"/>
</dbReference>
<sequence length="128" mass="14893">MGFGQKQRKRIINKPTRELEYKLVFIGSLIGFFLSCLYFVYFEHMYMSIHDMTLSIISSISGAAASLVAYLCLRMVDYQTRKFAICIAICSIWGLISVSFFYSIPALLLLSSTFLCFWRRDREIRIVK</sequence>
<proteinExistence type="predicted"/>
<keyword evidence="3" id="KW-1185">Reference proteome</keyword>
<name>A0ABS9H0S8_9BACL</name>
<evidence type="ECO:0000313" key="2">
    <source>
        <dbReference type="EMBL" id="MCF6138604.1"/>
    </source>
</evidence>
<feature type="transmembrane region" description="Helical" evidence="1">
    <location>
        <begin position="21"/>
        <end position="41"/>
    </location>
</feature>
<evidence type="ECO:0000313" key="3">
    <source>
        <dbReference type="Proteomes" id="UP001649381"/>
    </source>
</evidence>
<reference evidence="2 3" key="1">
    <citation type="submission" date="2022-01" db="EMBL/GenBank/DDBJ databases">
        <title>Alkalihalobacillus sp. EGI L200015, a novel bacterium isolated from a salt lake sediment.</title>
        <authorList>
            <person name="Gao L."/>
            <person name="Fang B.-Z."/>
            <person name="Li W.-J."/>
        </authorList>
    </citation>
    <scope>NUCLEOTIDE SEQUENCE [LARGE SCALE GENOMIC DNA]</scope>
    <source>
        <strain evidence="2 3">KCTC 12718</strain>
    </source>
</reference>
<accession>A0ABS9H0S8</accession>
<keyword evidence="1" id="KW-0472">Membrane</keyword>
<protein>
    <recommendedName>
        <fullName evidence="4">MFS transporter</fullName>
    </recommendedName>
</protein>
<dbReference type="Proteomes" id="UP001649381">
    <property type="component" value="Unassembled WGS sequence"/>
</dbReference>
<feature type="transmembrane region" description="Helical" evidence="1">
    <location>
        <begin position="85"/>
        <end position="110"/>
    </location>
</feature>
<gene>
    <name evidence="2" type="ORF">L2716_12775</name>
</gene>
<keyword evidence="1" id="KW-1133">Transmembrane helix</keyword>
<comment type="caution">
    <text evidence="2">The sequence shown here is derived from an EMBL/GenBank/DDBJ whole genome shotgun (WGS) entry which is preliminary data.</text>
</comment>
<dbReference type="RefSeq" id="WP_236335807.1">
    <property type="nucleotide sequence ID" value="NZ_JAKIJS010000001.1"/>
</dbReference>
<evidence type="ECO:0000256" key="1">
    <source>
        <dbReference type="SAM" id="Phobius"/>
    </source>
</evidence>
<feature type="transmembrane region" description="Helical" evidence="1">
    <location>
        <begin position="53"/>
        <end position="73"/>
    </location>
</feature>
<keyword evidence="1" id="KW-0812">Transmembrane</keyword>
<evidence type="ECO:0008006" key="4">
    <source>
        <dbReference type="Google" id="ProtNLM"/>
    </source>
</evidence>